<evidence type="ECO:0000313" key="3">
    <source>
        <dbReference type="Proteomes" id="UP000051672"/>
    </source>
</evidence>
<dbReference type="EMBL" id="AYZQ01000002">
    <property type="protein sequence ID" value="KRM71996.1"/>
    <property type="molecule type" value="Genomic_DNA"/>
</dbReference>
<protein>
    <recommendedName>
        <fullName evidence="4">Alkaline shock response membrane anchor protein AmaP</fullName>
    </recommendedName>
</protein>
<dbReference type="Proteomes" id="UP000051672">
    <property type="component" value="Unassembled WGS sequence"/>
</dbReference>
<evidence type="ECO:0008006" key="4">
    <source>
        <dbReference type="Google" id="ProtNLM"/>
    </source>
</evidence>
<dbReference type="STRING" id="1423727.FC34_GL000978"/>
<reference evidence="2 3" key="1">
    <citation type="journal article" date="2015" name="Genome Announc.">
        <title>Expanding the biotechnology potential of lactobacilli through comparative genomics of 213 strains and associated genera.</title>
        <authorList>
            <person name="Sun Z."/>
            <person name="Harris H.M."/>
            <person name="McCann A."/>
            <person name="Guo C."/>
            <person name="Argimon S."/>
            <person name="Zhang W."/>
            <person name="Yang X."/>
            <person name="Jeffery I.B."/>
            <person name="Cooney J.C."/>
            <person name="Kagawa T.F."/>
            <person name="Liu W."/>
            <person name="Song Y."/>
            <person name="Salvetti E."/>
            <person name="Wrobel A."/>
            <person name="Rasinkangas P."/>
            <person name="Parkhill J."/>
            <person name="Rea M.C."/>
            <person name="O'Sullivan O."/>
            <person name="Ritari J."/>
            <person name="Douillard F.P."/>
            <person name="Paul Ross R."/>
            <person name="Yang R."/>
            <person name="Briner A.E."/>
            <person name="Felis G.E."/>
            <person name="de Vos W.M."/>
            <person name="Barrangou R."/>
            <person name="Klaenhammer T.R."/>
            <person name="Caufield P.W."/>
            <person name="Cui Y."/>
            <person name="Zhang H."/>
            <person name="O'Toole P.W."/>
        </authorList>
    </citation>
    <scope>NUCLEOTIDE SEQUENCE [LARGE SCALE GENOMIC DNA]</scope>
    <source>
        <strain evidence="2 3">DSM 23927</strain>
    </source>
</reference>
<dbReference type="AlphaFoldDB" id="A0A0R2B8T2"/>
<keyword evidence="3" id="KW-1185">Reference proteome</keyword>
<evidence type="ECO:0000256" key="1">
    <source>
        <dbReference type="SAM" id="Phobius"/>
    </source>
</evidence>
<accession>A0A0R2B8T2</accession>
<sequence>MIAVIGILQSLAVAAVIWPTTPIKVWVLPIWPWLRITLLVGTAIVLAVFVVMLGVAIFRRSKRQDLTLEANQGSVVLSKQALEHKLVKTIANEHPVKDVAANISLYRKNTATKVVVDAYSLKSLDLAEEGKRIEDTAQTVLTNLLGVPVKRVVVHLHTNDRAVPGAV</sequence>
<keyword evidence="1" id="KW-0472">Membrane</keyword>
<organism evidence="2 3">
    <name type="scientific">Lacticaseibacillus brantae DSM 23927</name>
    <dbReference type="NCBI Taxonomy" id="1423727"/>
    <lineage>
        <taxon>Bacteria</taxon>
        <taxon>Bacillati</taxon>
        <taxon>Bacillota</taxon>
        <taxon>Bacilli</taxon>
        <taxon>Lactobacillales</taxon>
        <taxon>Lactobacillaceae</taxon>
        <taxon>Lacticaseibacillus</taxon>
    </lineage>
</organism>
<keyword evidence="1" id="KW-1133">Transmembrane helix</keyword>
<dbReference type="PATRIC" id="fig|1423727.3.peg.985"/>
<feature type="transmembrane region" description="Helical" evidence="1">
    <location>
        <begin position="30"/>
        <end position="58"/>
    </location>
</feature>
<gene>
    <name evidence="2" type="ORF">FC34_GL000978</name>
</gene>
<proteinExistence type="predicted"/>
<name>A0A0R2B8T2_9LACO</name>
<dbReference type="NCBIfam" id="NF033218">
    <property type="entry name" value="anchor_AmaP"/>
    <property type="match status" value="1"/>
</dbReference>
<keyword evidence="1" id="KW-0812">Transmembrane</keyword>
<comment type="caution">
    <text evidence="2">The sequence shown here is derived from an EMBL/GenBank/DDBJ whole genome shotgun (WGS) entry which is preliminary data.</text>
</comment>
<evidence type="ECO:0000313" key="2">
    <source>
        <dbReference type="EMBL" id="KRM71996.1"/>
    </source>
</evidence>